<keyword evidence="3" id="KW-0227">DNA damage</keyword>
<dbReference type="FunCoup" id="A0A8M2B4N7">
    <property type="interactions" value="872"/>
</dbReference>
<dbReference type="PROSITE" id="PS00486">
    <property type="entry name" value="DNA_MISMATCH_REPAIR_2"/>
    <property type="match status" value="1"/>
</dbReference>
<dbReference type="Gene3D" id="1.10.1420.10">
    <property type="match status" value="1"/>
</dbReference>
<reference evidence="11" key="1">
    <citation type="submission" date="2025-08" db="UniProtKB">
        <authorList>
            <consortium name="RefSeq"/>
        </authorList>
    </citation>
    <scope>IDENTIFICATION</scope>
    <source>
        <strain evidence="11">Tuebingen</strain>
        <tissue evidence="11">Fibroblasts and whole tissue</tissue>
    </source>
</reference>
<dbReference type="GO" id="GO:0005634">
    <property type="term" value="C:nucleus"/>
    <property type="evidence" value="ECO:0000318"/>
    <property type="project" value="GO_Central"/>
</dbReference>
<accession>A0A8M2B4N7</accession>
<dbReference type="SMART" id="SM00533">
    <property type="entry name" value="MUTSd"/>
    <property type="match status" value="1"/>
</dbReference>
<keyword evidence="7" id="KW-0469">Meiosis</keyword>
<dbReference type="Gene3D" id="3.40.50.300">
    <property type="entry name" value="P-loop containing nucleotide triphosphate hydrolases"/>
    <property type="match status" value="1"/>
</dbReference>
<evidence type="ECO:0000256" key="5">
    <source>
        <dbReference type="ARBA" id="ARBA00023125"/>
    </source>
</evidence>
<keyword evidence="2" id="KW-0547">Nucleotide-binding</keyword>
<dbReference type="InterPro" id="IPR000432">
    <property type="entry name" value="DNA_mismatch_repair_MutS_C"/>
</dbReference>
<comment type="function">
    <text evidence="8">Involved in DNA mismatch repair and meiotic recombination processes. Facilitates crossovers between homologs during meiosis.</text>
</comment>
<dbReference type="GO" id="GO:0051026">
    <property type="term" value="P:chiasma assembly"/>
    <property type="evidence" value="ECO:0000318"/>
    <property type="project" value="GO_Central"/>
</dbReference>
<dbReference type="InterPro" id="IPR027417">
    <property type="entry name" value="P-loop_NTPase"/>
</dbReference>
<dbReference type="InterPro" id="IPR036187">
    <property type="entry name" value="DNA_mismatch_repair_MutS_sf"/>
</dbReference>
<evidence type="ECO:0000256" key="1">
    <source>
        <dbReference type="ARBA" id="ARBA00006271"/>
    </source>
</evidence>
<dbReference type="SUPFAM" id="SSF52540">
    <property type="entry name" value="P-loop containing nucleoside triphosphate hydrolases"/>
    <property type="match status" value="1"/>
</dbReference>
<evidence type="ECO:0000313" key="12">
    <source>
        <dbReference type="ZFIN" id="ZDB-GENE-131127-632"/>
    </source>
</evidence>
<dbReference type="GO" id="GO:0140664">
    <property type="term" value="F:ATP-dependent DNA damage sensor activity"/>
    <property type="evidence" value="ECO:0007669"/>
    <property type="project" value="InterPro"/>
</dbReference>
<dbReference type="CTD" id="4439"/>
<dbReference type="OrthoDB" id="29596at2759"/>
<dbReference type="Pfam" id="PF05192">
    <property type="entry name" value="MutS_III"/>
    <property type="match status" value="1"/>
</dbReference>
<dbReference type="FunFam" id="3.40.50.300:FF:000820">
    <property type="entry name" value="MutS homolog 5 (E. coli)"/>
    <property type="match status" value="1"/>
</dbReference>
<evidence type="ECO:0000256" key="3">
    <source>
        <dbReference type="ARBA" id="ARBA00022763"/>
    </source>
</evidence>
<keyword evidence="6" id="KW-0234">DNA repair</keyword>
<evidence type="ECO:0000313" key="11">
    <source>
        <dbReference type="RefSeq" id="XP_005157849.2"/>
    </source>
</evidence>
<keyword evidence="10" id="KW-1185">Reference proteome</keyword>
<dbReference type="PANTHER" id="PTHR11361:SF20">
    <property type="entry name" value="MUTS PROTEIN HOMOLOG 5"/>
    <property type="match status" value="1"/>
</dbReference>
<dbReference type="PANTHER" id="PTHR11361">
    <property type="entry name" value="DNA MISMATCH REPAIR PROTEIN MUTS FAMILY MEMBER"/>
    <property type="match status" value="1"/>
</dbReference>
<dbReference type="Pfam" id="PF00488">
    <property type="entry name" value="MutS_V"/>
    <property type="match status" value="1"/>
</dbReference>
<protein>
    <recommendedName>
        <fullName evidence="9">MutS protein homolog 5</fullName>
    </recommendedName>
</protein>
<dbReference type="InterPro" id="IPR007696">
    <property type="entry name" value="DNA_mismatch_repair_MutS_core"/>
</dbReference>
<dbReference type="SUPFAM" id="SSF48334">
    <property type="entry name" value="DNA repair protein MutS, domain III"/>
    <property type="match status" value="1"/>
</dbReference>
<dbReference type="FunFam" id="1.10.1420.10:FF:000008">
    <property type="entry name" value="MutS homolog 5 (E. coli)"/>
    <property type="match status" value="1"/>
</dbReference>
<dbReference type="KEGG" id="dre:570030"/>
<proteinExistence type="inferred from homology"/>
<dbReference type="RefSeq" id="XP_005157849.2">
    <property type="nucleotide sequence ID" value="XM_005157792.6"/>
</dbReference>
<dbReference type="GO" id="GO:0003690">
    <property type="term" value="F:double-stranded DNA binding"/>
    <property type="evidence" value="ECO:0000318"/>
    <property type="project" value="GO_Central"/>
</dbReference>
<evidence type="ECO:0000256" key="7">
    <source>
        <dbReference type="ARBA" id="ARBA00023254"/>
    </source>
</evidence>
<evidence type="ECO:0000256" key="2">
    <source>
        <dbReference type="ARBA" id="ARBA00022741"/>
    </source>
</evidence>
<gene>
    <name evidence="11 12" type="primary">msh5</name>
</gene>
<evidence type="ECO:0000256" key="4">
    <source>
        <dbReference type="ARBA" id="ARBA00022840"/>
    </source>
</evidence>
<dbReference type="SMART" id="SM00534">
    <property type="entry name" value="MUTSac"/>
    <property type="match status" value="1"/>
</dbReference>
<evidence type="ECO:0000256" key="9">
    <source>
        <dbReference type="ARBA" id="ARBA00071136"/>
    </source>
</evidence>
<organism evidence="10 11">
    <name type="scientific">Danio rerio</name>
    <name type="common">Zebrafish</name>
    <name type="synonym">Brachydanio rerio</name>
    <dbReference type="NCBI Taxonomy" id="7955"/>
    <lineage>
        <taxon>Eukaryota</taxon>
        <taxon>Metazoa</taxon>
        <taxon>Chordata</taxon>
        <taxon>Craniata</taxon>
        <taxon>Vertebrata</taxon>
        <taxon>Euteleostomi</taxon>
        <taxon>Actinopterygii</taxon>
        <taxon>Neopterygii</taxon>
        <taxon>Teleostei</taxon>
        <taxon>Ostariophysi</taxon>
        <taxon>Cypriniformes</taxon>
        <taxon>Danionidae</taxon>
        <taxon>Danioninae</taxon>
        <taxon>Danio</taxon>
    </lineage>
</organism>
<name>A0A8M2B4N7_DANRE</name>
<dbReference type="InterPro" id="IPR011184">
    <property type="entry name" value="DNA_mismatch_repair_Msh2"/>
</dbReference>
<dbReference type="AlphaFoldDB" id="A0A8M2B4N7"/>
<keyword evidence="4" id="KW-0067">ATP-binding</keyword>
<evidence type="ECO:0000256" key="6">
    <source>
        <dbReference type="ARBA" id="ARBA00023204"/>
    </source>
</evidence>
<evidence type="ECO:0000313" key="10">
    <source>
        <dbReference type="Proteomes" id="UP000000437"/>
    </source>
</evidence>
<dbReference type="Proteomes" id="UP000000437">
    <property type="component" value="Chromosome 15"/>
</dbReference>
<keyword evidence="5" id="KW-0238">DNA-binding</keyword>
<dbReference type="GO" id="GO:0005524">
    <property type="term" value="F:ATP binding"/>
    <property type="evidence" value="ECO:0007669"/>
    <property type="project" value="UniProtKB-KW"/>
</dbReference>
<dbReference type="PIRSF" id="PIRSF005813">
    <property type="entry name" value="MSH2"/>
    <property type="match status" value="1"/>
</dbReference>
<dbReference type="ZFIN" id="ZDB-GENE-131127-632">
    <property type="gene designation" value="msh5"/>
</dbReference>
<dbReference type="GeneID" id="570030"/>
<sequence>MYRVADDSILPQPESRAPSVMNEDEDGRNREIILSVLLKQGNIGLSYYDSRDYTLHYMPDTVENSDLYLLDRVIQELSPTVIISSAKQEQCLVRFLEKLESNCDEYKPEIVIFPSANFGVEVSKQRLISAHLPLLSSTITESEKILYISSCIPLDSGVMVRSIGGLLKCVEKRRIGSELEDNDVGIPILQFLTYTLQDVVYIDRDTYSALQIFKSELHPSVLKLQSGVKEGLSLYGILNQCRSKYGSLLLRQWLHRPTRDLNILNRRQEVIRFFTSPRNFADLCTLQSCLRSIKNISMLLHKMSLCNPKVAVWQSLYKTVYSAVCIRDTIRSLPQSIQLFREISENFTDDLFYIATYISKVVDFEGSISENRFTVRPNVDPVIDEKKRRMMGLPDFLTDVARAELENLDPRFSTCSVIYMPLIGFLLTVPRLPSMLDKQSFEIAGLDFIFLSKDQLHYRSTRTKELDSMLGDLHCDILDLEMAVMRKLQASVLQRSDCMYKVMSLCAELDCLIALAQASREHGYCCPILTTEHRLALIESRHPLLELCTSVFVSNTYISSETEGKVKVITGPNSSGKSIFLKQVGLIVFMALIGSNVPAKEAEIGLVDGIFTRMHSRESISVGLSTFMIDVNQMAHSLNHSTENSLVLVDEFGKGTNTVDGLSLLVSCLSHWLRRGLQCPHLLMSTCFHSLIQLGLIPDSSLLALLTLETAIEGDELVFLYQVKNGICQSSCAANIATLAGIPDDLVRRGVEVSDLYRTGRTIRKMERPSADEQNNRCAEIVEKFLSIDLDDPELDPDLLLKDQMLPALEEVL</sequence>
<dbReference type="GO" id="GO:0006298">
    <property type="term" value="P:mismatch repair"/>
    <property type="evidence" value="ECO:0007669"/>
    <property type="project" value="InterPro"/>
</dbReference>
<evidence type="ECO:0000256" key="8">
    <source>
        <dbReference type="ARBA" id="ARBA00057350"/>
    </source>
</evidence>
<dbReference type="GO" id="GO:0030983">
    <property type="term" value="F:mismatched DNA binding"/>
    <property type="evidence" value="ECO:0007669"/>
    <property type="project" value="InterPro"/>
</dbReference>
<comment type="similarity">
    <text evidence="1">Belongs to the DNA mismatch repair MutS family.</text>
</comment>
<dbReference type="AGR" id="ZFIN:ZDB-GENE-131127-632"/>
<dbReference type="InterPro" id="IPR045076">
    <property type="entry name" value="MutS"/>
</dbReference>